<accession>B8IDY5</accession>
<dbReference type="HOGENOM" id="CLU_017952_2_0_5"/>
<organism evidence="4 5">
    <name type="scientific">Methylobacterium nodulans (strain LMG 21967 / CNCM I-2342 / ORS 2060)</name>
    <dbReference type="NCBI Taxonomy" id="460265"/>
    <lineage>
        <taxon>Bacteria</taxon>
        <taxon>Pseudomonadati</taxon>
        <taxon>Pseudomonadota</taxon>
        <taxon>Alphaproteobacteria</taxon>
        <taxon>Hyphomicrobiales</taxon>
        <taxon>Methylobacteriaceae</taxon>
        <taxon>Methylobacterium</taxon>
    </lineage>
</organism>
<gene>
    <name evidence="4" type="ordered locus">Mnod_2567</name>
</gene>
<protein>
    <submittedName>
        <fullName evidence="4">Type II and III secretion system protein</fullName>
    </submittedName>
</protein>
<dbReference type="GO" id="GO:0015627">
    <property type="term" value="C:type II protein secretion system complex"/>
    <property type="evidence" value="ECO:0007669"/>
    <property type="project" value="TreeGrafter"/>
</dbReference>
<dbReference type="Proteomes" id="UP000008207">
    <property type="component" value="Chromosome"/>
</dbReference>
<dbReference type="GO" id="GO:0009306">
    <property type="term" value="P:protein secretion"/>
    <property type="evidence" value="ECO:0007669"/>
    <property type="project" value="InterPro"/>
</dbReference>
<keyword evidence="5" id="KW-1185">Reference proteome</keyword>
<evidence type="ECO:0000259" key="3">
    <source>
        <dbReference type="Pfam" id="PF13629"/>
    </source>
</evidence>
<dbReference type="Pfam" id="PF13629">
    <property type="entry name" value="T2SS-T3SS_pil_N"/>
    <property type="match status" value="1"/>
</dbReference>
<dbReference type="InterPro" id="IPR004846">
    <property type="entry name" value="T2SS/T3SS_dom"/>
</dbReference>
<evidence type="ECO:0000259" key="2">
    <source>
        <dbReference type="Pfam" id="PF00263"/>
    </source>
</evidence>
<dbReference type="InterPro" id="IPR032789">
    <property type="entry name" value="T2SS-T3SS_pil_N"/>
</dbReference>
<dbReference type="Pfam" id="PF00263">
    <property type="entry name" value="Secretin"/>
    <property type="match status" value="1"/>
</dbReference>
<dbReference type="InterPro" id="IPR001775">
    <property type="entry name" value="GspD/PilQ"/>
</dbReference>
<dbReference type="KEGG" id="mno:Mnod_2567"/>
<dbReference type="eggNOG" id="COG4964">
    <property type="taxonomic scope" value="Bacteria"/>
</dbReference>
<dbReference type="PANTHER" id="PTHR30332:SF17">
    <property type="entry name" value="TYPE IV PILIATION SYSTEM PROTEIN DR_0774-RELATED"/>
    <property type="match status" value="1"/>
</dbReference>
<name>B8IDY5_METNO</name>
<comment type="similarity">
    <text evidence="1">Belongs to the bacterial secretin family.</text>
</comment>
<evidence type="ECO:0000313" key="4">
    <source>
        <dbReference type="EMBL" id="ACL57531.1"/>
    </source>
</evidence>
<feature type="domain" description="Pilus formation protein N-terminal" evidence="3">
    <location>
        <begin position="16"/>
        <end position="83"/>
    </location>
</feature>
<feature type="domain" description="Type II/III secretion system secretin-like" evidence="2">
    <location>
        <begin position="246"/>
        <end position="412"/>
    </location>
</feature>
<dbReference type="EMBL" id="CP001349">
    <property type="protein sequence ID" value="ACL57531.1"/>
    <property type="molecule type" value="Genomic_DNA"/>
</dbReference>
<reference evidence="4 5" key="1">
    <citation type="submission" date="2009-01" db="EMBL/GenBank/DDBJ databases">
        <title>Complete sequence of chromosome of Methylobacterium nodulans ORS 2060.</title>
        <authorList>
            <consortium name="US DOE Joint Genome Institute"/>
            <person name="Lucas S."/>
            <person name="Copeland A."/>
            <person name="Lapidus A."/>
            <person name="Glavina del Rio T."/>
            <person name="Dalin E."/>
            <person name="Tice H."/>
            <person name="Bruce D."/>
            <person name="Goodwin L."/>
            <person name="Pitluck S."/>
            <person name="Sims D."/>
            <person name="Brettin T."/>
            <person name="Detter J.C."/>
            <person name="Han C."/>
            <person name="Larimer F."/>
            <person name="Land M."/>
            <person name="Hauser L."/>
            <person name="Kyrpides N."/>
            <person name="Ivanova N."/>
            <person name="Marx C.J."/>
            <person name="Richardson P."/>
        </authorList>
    </citation>
    <scope>NUCLEOTIDE SEQUENCE [LARGE SCALE GENOMIC DNA]</scope>
    <source>
        <strain evidence="5">LMG 21967 / CNCM I-2342 / ORS 2060</strain>
    </source>
</reference>
<dbReference type="STRING" id="460265.Mnod_2567"/>
<dbReference type="PANTHER" id="PTHR30332">
    <property type="entry name" value="PROBABLE GENERAL SECRETION PATHWAY PROTEIN D"/>
    <property type="match status" value="1"/>
</dbReference>
<sequence>MRRSAPAAGETITVTRVRVPVNKSQTMRVVAPFSDILIGASKIAEVIPLSDQTLYILGKEVGTTNVSLVDANKKVIGVVDVEVGLDAGNIGAKVLGGSGARGVRFTTEGDKAVLTGTAEDAVAADRAVALASNLAPGGVMNMTTVRSTQQVMLKVRFIEIDRTAGRDLGVRWEGTNRSVAGRSGTVAATPEALTTAPGGNGIGLLSNAIPAVAGAALSTVAAPQFGQFAARLINSNSAKVDLFISALETQGLARRLAEPNLVASSGQPAEFLAGGEYPIPTASSSGALGVPTITVTFKEFGVRLTFTPTVLSNGLINLQLEPEVSEIDPAISVNTGLVTVPGLSKRRARTNIEMRDGQSFAIAGLLQAVNEKNLEQLPWLGSIPVLGALFSSKEFRQRDTELVVIVTPHLVKPSKPGQPLATPLDTRMPTNDADYFLGGQTELPKSKNPGKPSRLQELISAEGAAIGSYGHVVKRGAAN</sequence>
<evidence type="ECO:0000256" key="1">
    <source>
        <dbReference type="RuleBase" id="RU004003"/>
    </source>
</evidence>
<dbReference type="AlphaFoldDB" id="B8IDY5"/>
<evidence type="ECO:0000313" key="5">
    <source>
        <dbReference type="Proteomes" id="UP000008207"/>
    </source>
</evidence>
<dbReference type="PRINTS" id="PR00811">
    <property type="entry name" value="BCTERIALGSPD"/>
</dbReference>
<dbReference type="RefSeq" id="WP_015929210.1">
    <property type="nucleotide sequence ID" value="NC_011894.1"/>
</dbReference>
<dbReference type="InterPro" id="IPR050810">
    <property type="entry name" value="Bact_Secretion_Sys_Channel"/>
</dbReference>
<proteinExistence type="inferred from homology"/>